<dbReference type="Gene3D" id="2.60.40.10">
    <property type="entry name" value="Immunoglobulins"/>
    <property type="match status" value="2"/>
</dbReference>
<dbReference type="SMART" id="SM00408">
    <property type="entry name" value="IGc2"/>
    <property type="match status" value="1"/>
</dbReference>
<dbReference type="AlphaFoldDB" id="A0AAV1KD83"/>
<organism evidence="3 4">
    <name type="scientific">Parnassius mnemosyne</name>
    <name type="common">clouded apollo</name>
    <dbReference type="NCBI Taxonomy" id="213953"/>
    <lineage>
        <taxon>Eukaryota</taxon>
        <taxon>Metazoa</taxon>
        <taxon>Ecdysozoa</taxon>
        <taxon>Arthropoda</taxon>
        <taxon>Hexapoda</taxon>
        <taxon>Insecta</taxon>
        <taxon>Pterygota</taxon>
        <taxon>Neoptera</taxon>
        <taxon>Endopterygota</taxon>
        <taxon>Lepidoptera</taxon>
        <taxon>Glossata</taxon>
        <taxon>Ditrysia</taxon>
        <taxon>Papilionoidea</taxon>
        <taxon>Papilionidae</taxon>
        <taxon>Parnassiinae</taxon>
        <taxon>Parnassini</taxon>
        <taxon>Parnassius</taxon>
        <taxon>Driopa</taxon>
    </lineage>
</organism>
<evidence type="ECO:0000259" key="2">
    <source>
        <dbReference type="PROSITE" id="PS50835"/>
    </source>
</evidence>
<dbReference type="EMBL" id="CAVLGL010000024">
    <property type="protein sequence ID" value="CAK1581030.1"/>
    <property type="molecule type" value="Genomic_DNA"/>
</dbReference>
<dbReference type="PROSITE" id="PS50835">
    <property type="entry name" value="IG_LIKE"/>
    <property type="match status" value="2"/>
</dbReference>
<dbReference type="SUPFAM" id="SSF48726">
    <property type="entry name" value="Immunoglobulin"/>
    <property type="match status" value="2"/>
</dbReference>
<dbReference type="Pfam" id="PF07679">
    <property type="entry name" value="I-set"/>
    <property type="match status" value="1"/>
</dbReference>
<dbReference type="InterPro" id="IPR013783">
    <property type="entry name" value="Ig-like_fold"/>
</dbReference>
<evidence type="ECO:0000313" key="3">
    <source>
        <dbReference type="EMBL" id="CAK1581030.1"/>
    </source>
</evidence>
<dbReference type="InterPro" id="IPR003599">
    <property type="entry name" value="Ig_sub"/>
</dbReference>
<dbReference type="InterPro" id="IPR013098">
    <property type="entry name" value="Ig_I-set"/>
</dbReference>
<feature type="chain" id="PRO_5043527680" description="Ig-like domain-containing protein" evidence="1">
    <location>
        <begin position="23"/>
        <end position="420"/>
    </location>
</feature>
<dbReference type="InterPro" id="IPR037448">
    <property type="entry name" value="Zig-8"/>
</dbReference>
<dbReference type="InterPro" id="IPR036179">
    <property type="entry name" value="Ig-like_dom_sf"/>
</dbReference>
<dbReference type="FunFam" id="2.60.40.10:FF:001606">
    <property type="entry name" value="uncharacterized protein LOC108091111"/>
    <property type="match status" value="1"/>
</dbReference>
<protein>
    <recommendedName>
        <fullName evidence="2">Ig-like domain-containing protein</fullName>
    </recommendedName>
</protein>
<feature type="signal peptide" evidence="1">
    <location>
        <begin position="1"/>
        <end position="22"/>
    </location>
</feature>
<dbReference type="InterPro" id="IPR003598">
    <property type="entry name" value="Ig_sub2"/>
</dbReference>
<gene>
    <name evidence="3" type="ORF">PARMNEM_LOCUS2750</name>
</gene>
<name>A0AAV1KD83_9NEOP</name>
<feature type="domain" description="Ig-like" evidence="2">
    <location>
        <begin position="101"/>
        <end position="197"/>
    </location>
</feature>
<evidence type="ECO:0000256" key="1">
    <source>
        <dbReference type="SAM" id="SignalP"/>
    </source>
</evidence>
<comment type="caution">
    <text evidence="3">The sequence shown here is derived from an EMBL/GenBank/DDBJ whole genome shotgun (WGS) entry which is preliminary data.</text>
</comment>
<evidence type="ECO:0000313" key="4">
    <source>
        <dbReference type="Proteomes" id="UP001314205"/>
    </source>
</evidence>
<feature type="domain" description="Ig-like" evidence="2">
    <location>
        <begin position="299"/>
        <end position="379"/>
    </location>
</feature>
<keyword evidence="1" id="KW-0732">Signal</keyword>
<accession>A0AAV1KD83</accession>
<dbReference type="InterPro" id="IPR007110">
    <property type="entry name" value="Ig-like_dom"/>
</dbReference>
<sequence>MQCGDLNFLCLVFCCLQTATDTQHIPIENSDNDIRDRMNSERDGLAISREIFRNITKKLRENFQSEVITDINQHRMQVKAEGQRNYAPYQGYHHHEQHWGPYFEESNITKMVAHVGSEALLNCRVVMLKDKTVMWLRNTTDAAQLLTVGKEAHTGDNRLSVKFQYPNNWRISISPVKKSDEGLYMCQISTHPPRTIYTNLTVLPPVLTINGDEMHVVKDRFYKAGSSIKLTCVIAEEYIESMKSENPIIVTTTQMTTPITTTTESTIETTTVFNRLDLLLNKSWSIATTTVASTISMSPTIKTTLEIQKTTPMATTLKTTQSSHNIYGLSWKKHGKDFFGNIIWRNFCFSSTISISSASQEDSGLYTCQLKNHSQVTTNVHVLIGENQAAVHHDTWNKGSLYWQPHNRAILIVLFLLILT</sequence>
<dbReference type="GO" id="GO:0050808">
    <property type="term" value="P:synapse organization"/>
    <property type="evidence" value="ECO:0007669"/>
    <property type="project" value="TreeGrafter"/>
</dbReference>
<keyword evidence="4" id="KW-1185">Reference proteome</keyword>
<proteinExistence type="predicted"/>
<dbReference type="PANTHER" id="PTHR23279:SF3">
    <property type="entry name" value="DEFECTIVE PROBOSCIS EXTENSION RESPONSE 18"/>
    <property type="match status" value="1"/>
</dbReference>
<dbReference type="GO" id="GO:0032589">
    <property type="term" value="C:neuron projection membrane"/>
    <property type="evidence" value="ECO:0007669"/>
    <property type="project" value="TreeGrafter"/>
</dbReference>
<dbReference type="Proteomes" id="UP001314205">
    <property type="component" value="Unassembled WGS sequence"/>
</dbReference>
<dbReference type="PANTHER" id="PTHR23279">
    <property type="entry name" value="DEFECTIVE PROBOSCIS EXTENSION RESPONSE DPR -RELATED"/>
    <property type="match status" value="1"/>
</dbReference>
<reference evidence="3 4" key="1">
    <citation type="submission" date="2023-11" db="EMBL/GenBank/DDBJ databases">
        <authorList>
            <person name="Hedman E."/>
            <person name="Englund M."/>
            <person name="Stromberg M."/>
            <person name="Nyberg Akerstrom W."/>
            <person name="Nylinder S."/>
            <person name="Jareborg N."/>
            <person name="Kallberg Y."/>
            <person name="Kronander E."/>
        </authorList>
    </citation>
    <scope>NUCLEOTIDE SEQUENCE [LARGE SCALE GENOMIC DNA]</scope>
</reference>
<dbReference type="SMART" id="SM00409">
    <property type="entry name" value="IG"/>
    <property type="match status" value="2"/>
</dbReference>